<keyword evidence="5" id="KW-0410">Iron transport</keyword>
<dbReference type="Pfam" id="PF07715">
    <property type="entry name" value="Plug"/>
    <property type="match status" value="1"/>
</dbReference>
<proteinExistence type="inferred from homology"/>
<gene>
    <name evidence="15" type="ORF">PSm6_10190</name>
</gene>
<keyword evidence="9 12" id="KW-0472">Membrane</keyword>
<dbReference type="PROSITE" id="PS52016">
    <property type="entry name" value="TONB_DEPENDENT_REC_3"/>
    <property type="match status" value="1"/>
</dbReference>
<evidence type="ECO:0000256" key="8">
    <source>
        <dbReference type="ARBA" id="ARBA00023077"/>
    </source>
</evidence>
<dbReference type="PANTHER" id="PTHR30069:SF42">
    <property type="entry name" value="FERRIC AEROBACTIN RECEPTOR"/>
    <property type="match status" value="1"/>
</dbReference>
<dbReference type="EMBL" id="AP023081">
    <property type="protein sequence ID" value="BCD84612.1"/>
    <property type="molecule type" value="Genomic_DNA"/>
</dbReference>
<keyword evidence="5" id="KW-0406">Ion transport</keyword>
<dbReference type="SUPFAM" id="SSF56935">
    <property type="entry name" value="Porins"/>
    <property type="match status" value="1"/>
</dbReference>
<comment type="subcellular location">
    <subcellularLocation>
        <location evidence="1 12">Cell outer membrane</location>
        <topology evidence="1 12">Multi-pass membrane protein</topology>
    </subcellularLocation>
</comment>
<evidence type="ECO:0000256" key="11">
    <source>
        <dbReference type="ARBA" id="ARBA00023237"/>
    </source>
</evidence>
<dbReference type="Gene3D" id="3.55.50.30">
    <property type="match status" value="1"/>
</dbReference>
<evidence type="ECO:0000256" key="3">
    <source>
        <dbReference type="ARBA" id="ARBA00022448"/>
    </source>
</evidence>
<evidence type="ECO:0000256" key="12">
    <source>
        <dbReference type="PROSITE-ProRule" id="PRU01360"/>
    </source>
</evidence>
<dbReference type="InterPro" id="IPR000531">
    <property type="entry name" value="Beta-barrel_TonB"/>
</dbReference>
<evidence type="ECO:0000256" key="1">
    <source>
        <dbReference type="ARBA" id="ARBA00004571"/>
    </source>
</evidence>
<dbReference type="PANTHER" id="PTHR30069">
    <property type="entry name" value="TONB-DEPENDENT OUTER MEMBRANE RECEPTOR"/>
    <property type="match status" value="1"/>
</dbReference>
<dbReference type="InterPro" id="IPR012910">
    <property type="entry name" value="Plug_dom"/>
</dbReference>
<dbReference type="Gene3D" id="2.40.170.20">
    <property type="entry name" value="TonB-dependent receptor, beta-barrel domain"/>
    <property type="match status" value="1"/>
</dbReference>
<organism evidence="15 16">
    <name type="scientific">Pseudomonas solani</name>
    <dbReference type="NCBI Taxonomy" id="2731552"/>
    <lineage>
        <taxon>Bacteria</taxon>
        <taxon>Pseudomonadati</taxon>
        <taxon>Pseudomonadota</taxon>
        <taxon>Gammaproteobacteria</taxon>
        <taxon>Pseudomonadales</taxon>
        <taxon>Pseudomonadaceae</taxon>
        <taxon>Pseudomonas</taxon>
    </lineage>
</organism>
<keyword evidence="4 12" id="KW-1134">Transmembrane beta strand</keyword>
<evidence type="ECO:0000259" key="14">
    <source>
        <dbReference type="SMART" id="SM00965"/>
    </source>
</evidence>
<dbReference type="Proteomes" id="UP001064896">
    <property type="component" value="Chromosome"/>
</dbReference>
<name>A0ABM7L532_9PSED</name>
<evidence type="ECO:0000256" key="7">
    <source>
        <dbReference type="ARBA" id="ARBA00023004"/>
    </source>
</evidence>
<evidence type="ECO:0000256" key="4">
    <source>
        <dbReference type="ARBA" id="ARBA00022452"/>
    </source>
</evidence>
<evidence type="ECO:0000313" key="16">
    <source>
        <dbReference type="Proteomes" id="UP001064896"/>
    </source>
</evidence>
<keyword evidence="11 12" id="KW-0998">Cell outer membrane</keyword>
<protein>
    <submittedName>
        <fullName evidence="15">TonB-dependent receptor</fullName>
    </submittedName>
</protein>
<evidence type="ECO:0000256" key="5">
    <source>
        <dbReference type="ARBA" id="ARBA00022496"/>
    </source>
</evidence>
<dbReference type="Gene3D" id="2.170.130.10">
    <property type="entry name" value="TonB-dependent receptor, plug domain"/>
    <property type="match status" value="1"/>
</dbReference>
<dbReference type="InterPro" id="IPR037066">
    <property type="entry name" value="Plug_dom_sf"/>
</dbReference>
<evidence type="ECO:0000256" key="2">
    <source>
        <dbReference type="ARBA" id="ARBA00009810"/>
    </source>
</evidence>
<dbReference type="NCBIfam" id="TIGR01783">
    <property type="entry name" value="TonB-siderophor"/>
    <property type="match status" value="1"/>
</dbReference>
<dbReference type="SMART" id="SM00965">
    <property type="entry name" value="STN"/>
    <property type="match status" value="1"/>
</dbReference>
<reference evidence="15" key="1">
    <citation type="submission" date="2020-05" db="EMBL/GenBank/DDBJ databases">
        <title>Complete genome sequence of Pseudomonas sp. Sm006.</title>
        <authorList>
            <person name="Takeuchi K."/>
            <person name="Someya N."/>
        </authorList>
    </citation>
    <scope>NUCLEOTIDE SEQUENCE</scope>
    <source>
        <strain evidence="15">Sm006</strain>
    </source>
</reference>
<keyword evidence="8 13" id="KW-0798">TonB box</keyword>
<keyword evidence="10 15" id="KW-0675">Receptor</keyword>
<dbReference type="Pfam" id="PF00593">
    <property type="entry name" value="TonB_dep_Rec_b-barrel"/>
    <property type="match status" value="1"/>
</dbReference>
<evidence type="ECO:0000313" key="15">
    <source>
        <dbReference type="EMBL" id="BCD84612.1"/>
    </source>
</evidence>
<dbReference type="InterPro" id="IPR036942">
    <property type="entry name" value="Beta-barrel_TonB_sf"/>
</dbReference>
<feature type="domain" description="Secretin/TonB short N-terminal" evidence="14">
    <location>
        <begin position="72"/>
        <end position="122"/>
    </location>
</feature>
<evidence type="ECO:0000256" key="10">
    <source>
        <dbReference type="ARBA" id="ARBA00023170"/>
    </source>
</evidence>
<keyword evidence="7" id="KW-0408">Iron</keyword>
<evidence type="ECO:0000256" key="9">
    <source>
        <dbReference type="ARBA" id="ARBA00023136"/>
    </source>
</evidence>
<evidence type="ECO:0000256" key="6">
    <source>
        <dbReference type="ARBA" id="ARBA00022692"/>
    </source>
</evidence>
<keyword evidence="6 12" id="KW-0812">Transmembrane</keyword>
<dbReference type="InterPro" id="IPR010105">
    <property type="entry name" value="TonB_sidphr_rcpt"/>
</dbReference>
<dbReference type="InterPro" id="IPR011662">
    <property type="entry name" value="Secretin/TonB_short_N"/>
</dbReference>
<dbReference type="InterPro" id="IPR039426">
    <property type="entry name" value="TonB-dep_rcpt-like"/>
</dbReference>
<sequence>MTADPTLRRFARTPLARAMQPLLLGLSLAAAGLPAIASAQDLVIGAERRQAFDIPAGGLEPALNRFGREAGVLLSFSPELTQGRSTQGLKGEFAVAEGLDRLLAGSGLRAEAGEGGFSLHMATEGAALEIDRQVVIGSRAPVSISELPGTVWVIDSHQLQEQTKAGVPFKEALGQLIPGMDIGPQGRTNYGQNMRGRSALVMIDGVSLNSSRGISRQFDSIDPFNIERIEVLSGASAVYGGGATGGIINIVTKRAEAGDVRFNSEVGVRTGFETHQDHDWRVAQSVSGGSEQVKGRLSVAYQKNGAAYDGNGDQVMLDITQTDLQYNQAVDVMGSLDFAFANGQSLNLGMQWYDSGYDGDKGVNLGRNFQGLRGQVPFEVEGGASFDREPHTERQQFNATWHVPEVLGHDFYLQAYYRSEEMAFQPYPSVAFGSGGAIDTARSYYSASQQDTDYFGLKSVLVKEWDRVSLTYGADFEWESFDSDQAMFNLTTAAATGGLVADEYARIGRYPGIDTDSKSLFAQTSWKATDDLTLSAGIRHQRIGNDVGSFVAAAQQVQISKGNGTSADAVPGGSKDYQVDLYNAGAVYKLSKAQQVWANYSEGFELPDPAKYYGQGSYTLVGNHWTLGRHVNVKDSALDGIKTKQIELGWRHYADGLDAQLAAFYAWSDKSITYNRTTLLVEQLDNKKRNYGLEGQANYWLNDNWQIGASALAIRSQQKIAKRWQKQDVTAASPSKLTAFASWQNGETSLRLQAVRSFNLSDDGNVLANGNFDGNDHKIDGYTTFDLLGSQVLPVGTLNVGIQNLLDKDYTTVWGQRAQVFYGTAATADLFDYHGRGRTYSLSYSVEF</sequence>
<keyword evidence="3 12" id="KW-0813">Transport</keyword>
<evidence type="ECO:0000256" key="13">
    <source>
        <dbReference type="RuleBase" id="RU003357"/>
    </source>
</evidence>
<dbReference type="CDD" id="cd01347">
    <property type="entry name" value="ligand_gated_channel"/>
    <property type="match status" value="1"/>
</dbReference>
<comment type="similarity">
    <text evidence="2 12 13">Belongs to the TonB-dependent receptor family.</text>
</comment>
<keyword evidence="16" id="KW-1185">Reference proteome</keyword>
<accession>A0ABM7L532</accession>